<dbReference type="InterPro" id="IPR045823">
    <property type="entry name" value="TetR_C_32"/>
</dbReference>
<dbReference type="GO" id="GO:0003700">
    <property type="term" value="F:DNA-binding transcription factor activity"/>
    <property type="evidence" value="ECO:0007669"/>
    <property type="project" value="TreeGrafter"/>
</dbReference>
<dbReference type="EMBL" id="CP031229">
    <property type="protein sequence ID" value="AXH97526.1"/>
    <property type="molecule type" value="Genomic_DNA"/>
</dbReference>
<organism evidence="7 8">
    <name type="scientific">Ornithinimicrobium avium</name>
    <dbReference type="NCBI Taxonomy" id="2283195"/>
    <lineage>
        <taxon>Bacteria</taxon>
        <taxon>Bacillati</taxon>
        <taxon>Actinomycetota</taxon>
        <taxon>Actinomycetes</taxon>
        <taxon>Micrococcales</taxon>
        <taxon>Ornithinimicrobiaceae</taxon>
        <taxon>Ornithinimicrobium</taxon>
    </lineage>
</organism>
<gene>
    <name evidence="7" type="ORF">DV701_16670</name>
</gene>
<dbReference type="Gene3D" id="1.10.357.10">
    <property type="entry name" value="Tetracycline Repressor, domain 2"/>
    <property type="match status" value="1"/>
</dbReference>
<name>A0A345NR68_9MICO</name>
<evidence type="ECO:0000256" key="1">
    <source>
        <dbReference type="ARBA" id="ARBA00023015"/>
    </source>
</evidence>
<dbReference type="InterPro" id="IPR036271">
    <property type="entry name" value="Tet_transcr_reg_TetR-rel_C_sf"/>
</dbReference>
<protein>
    <submittedName>
        <fullName evidence="7">TetR/AcrR family transcriptional regulator</fullName>
    </submittedName>
</protein>
<evidence type="ECO:0000256" key="2">
    <source>
        <dbReference type="ARBA" id="ARBA00023125"/>
    </source>
</evidence>
<reference evidence="7 8" key="1">
    <citation type="submission" date="2018-07" db="EMBL/GenBank/DDBJ databases">
        <title>Complete genome sequencing of Ornithinimicrobium sp. AMA3305.</title>
        <authorList>
            <person name="Bae J.-W."/>
        </authorList>
    </citation>
    <scope>NUCLEOTIDE SEQUENCE [LARGE SCALE GENOMIC DNA]</scope>
    <source>
        <strain evidence="7 8">AMA3305</strain>
    </source>
</reference>
<feature type="domain" description="HTH tetR-type" evidence="6">
    <location>
        <begin position="43"/>
        <end position="102"/>
    </location>
</feature>
<sequence>MTPASRTPRGPSTDGPERRDGAREIPRGGVRDGRDMRWEAHRARRRRQLVEAALRAIRHRGAGVGMDEIAAEGATSKTVLYRHLGDRAGLHRAVVAAVDETILADLAEAAAAGGDVVERISAMVRSYLALVERDPEIYRFVVNRPLESGEAGEAGDPVHEITDRISEQLAATLHEHLVAAGRADEADVLSLVWGQGIVGLVRSVSDRWLTARANGTGALTVDEVTSAVVALIDPALATTDHP</sequence>
<dbReference type="InterPro" id="IPR009057">
    <property type="entry name" value="Homeodomain-like_sf"/>
</dbReference>
<evidence type="ECO:0000256" key="5">
    <source>
        <dbReference type="SAM" id="MobiDB-lite"/>
    </source>
</evidence>
<feature type="DNA-binding region" description="H-T-H motif" evidence="4">
    <location>
        <begin position="65"/>
        <end position="84"/>
    </location>
</feature>
<dbReference type="Pfam" id="PF19344">
    <property type="entry name" value="TetR_C_32"/>
    <property type="match status" value="1"/>
</dbReference>
<dbReference type="GO" id="GO:0000976">
    <property type="term" value="F:transcription cis-regulatory region binding"/>
    <property type="evidence" value="ECO:0007669"/>
    <property type="project" value="TreeGrafter"/>
</dbReference>
<evidence type="ECO:0000256" key="4">
    <source>
        <dbReference type="PROSITE-ProRule" id="PRU00335"/>
    </source>
</evidence>
<dbReference type="SUPFAM" id="SSF46689">
    <property type="entry name" value="Homeodomain-like"/>
    <property type="match status" value="1"/>
</dbReference>
<accession>A0A345NR68</accession>
<proteinExistence type="predicted"/>
<dbReference type="OrthoDB" id="4542604at2"/>
<dbReference type="AlphaFoldDB" id="A0A345NR68"/>
<dbReference type="PANTHER" id="PTHR30055:SF234">
    <property type="entry name" value="HTH-TYPE TRANSCRIPTIONAL REGULATOR BETI"/>
    <property type="match status" value="1"/>
</dbReference>
<keyword evidence="2 4" id="KW-0238">DNA-binding</keyword>
<dbReference type="InterPro" id="IPR001647">
    <property type="entry name" value="HTH_TetR"/>
</dbReference>
<dbReference type="RefSeq" id="WP_114929981.1">
    <property type="nucleotide sequence ID" value="NZ_CP031229.1"/>
</dbReference>
<dbReference type="PANTHER" id="PTHR30055">
    <property type="entry name" value="HTH-TYPE TRANSCRIPTIONAL REGULATOR RUTR"/>
    <property type="match status" value="1"/>
</dbReference>
<evidence type="ECO:0000313" key="7">
    <source>
        <dbReference type="EMBL" id="AXH97526.1"/>
    </source>
</evidence>
<dbReference type="PROSITE" id="PS50977">
    <property type="entry name" value="HTH_TETR_2"/>
    <property type="match status" value="1"/>
</dbReference>
<dbReference type="SUPFAM" id="SSF48498">
    <property type="entry name" value="Tetracyclin repressor-like, C-terminal domain"/>
    <property type="match status" value="1"/>
</dbReference>
<dbReference type="InterPro" id="IPR050109">
    <property type="entry name" value="HTH-type_TetR-like_transc_reg"/>
</dbReference>
<evidence type="ECO:0000259" key="6">
    <source>
        <dbReference type="PROSITE" id="PS50977"/>
    </source>
</evidence>
<evidence type="ECO:0000256" key="3">
    <source>
        <dbReference type="ARBA" id="ARBA00023163"/>
    </source>
</evidence>
<keyword evidence="1" id="KW-0805">Transcription regulation</keyword>
<keyword evidence="8" id="KW-1185">Reference proteome</keyword>
<feature type="region of interest" description="Disordered" evidence="5">
    <location>
        <begin position="1"/>
        <end position="36"/>
    </location>
</feature>
<keyword evidence="3" id="KW-0804">Transcription</keyword>
<feature type="compositionally biased region" description="Basic and acidic residues" evidence="5">
    <location>
        <begin position="15"/>
        <end position="36"/>
    </location>
</feature>
<dbReference type="KEGG" id="orn:DV701_16670"/>
<evidence type="ECO:0000313" key="8">
    <source>
        <dbReference type="Proteomes" id="UP000253790"/>
    </source>
</evidence>
<dbReference type="Proteomes" id="UP000253790">
    <property type="component" value="Chromosome"/>
</dbReference>